<evidence type="ECO:0000256" key="4">
    <source>
        <dbReference type="PIRSR" id="PIRSR602401-1"/>
    </source>
</evidence>
<dbReference type="PANTHER" id="PTHR24305:SF229">
    <property type="entry name" value="P450, PUTATIVE (EUROFUNG)-RELATED"/>
    <property type="match status" value="1"/>
</dbReference>
<dbReference type="GO" id="GO:0020037">
    <property type="term" value="F:heme binding"/>
    <property type="evidence" value="ECO:0007669"/>
    <property type="project" value="InterPro"/>
</dbReference>
<dbReference type="PANTHER" id="PTHR24305">
    <property type="entry name" value="CYTOCHROME P450"/>
    <property type="match status" value="1"/>
</dbReference>
<evidence type="ECO:0000256" key="2">
    <source>
        <dbReference type="ARBA" id="ARBA00022723"/>
    </source>
</evidence>
<dbReference type="InterPro" id="IPR036396">
    <property type="entry name" value="Cyt_P450_sf"/>
</dbReference>
<feature type="binding site" description="axial binding residue" evidence="4">
    <location>
        <position position="551"/>
    </location>
    <ligand>
        <name>heme</name>
        <dbReference type="ChEBI" id="CHEBI:30413"/>
    </ligand>
    <ligandPart>
        <name>Fe</name>
        <dbReference type="ChEBI" id="CHEBI:18248"/>
    </ligandPart>
</feature>
<sequence>MVKRALDAGAHGICVPLLNTADDARKLVSSAKFPPQGKRGFSPELAIGKFASKRTGDYLLQANDALVTIAQIETKEALDNVDEIAAVPGIDVLFIGPFDLANDIGHPIIGGIMHDELKAAFDRIYKAATDNGKWAGIYCNNGTEGHEYAQKGFHMVSIGADLVDIPSHFDNALCMARGPIVRIAPNECSVCDPQAWKEIYAVNAGFTKTDFYLTQAPNLSPHADSFTQLDEKKHTFRRRMIQHIFTFKTVLDNEKYLDVVTELFMQRMAELADKGTVFDISEWVHWYTFDVIGELFFGRMFGFLRERKDIGGYIAAVDIILPHAIRVAVLPKLLWPLQILVLPFSAKLRRSLSVFKSLTAVSKKLVDERVESGKGRPDMLERLLEVSREKSPDFDITDVYTESYTAIFAGSDTTAVAIRSALYNLCKNPDAYAKLQREIDQYQAEGKLSSIITYAEASNMPYVTAVCKEAMRVFPSIALSFPRHVPKGGRNLCGYYIPAGYRVGVNPAAFHFVKSIFGEDADDFNPDRWFRSDAKEMERHMFQFGQGSRQCIGKNIAAAEIWKFLPQFLRSFHIELANPKAEWREINYCYDIMVKVAIAGGTGDVGRTIVEVIQNDSKHEAIVLTRKPSQEQLGAPVVVVDYTDVSSLTRTLEDNDIDTVICALGTSGDGVNEAQINLIKASDASSKTKRFVPSCFAISYPRDNGNPMFDSYILAIDELKKSKSLKWTVVHNGIFLDYFAIGRIKSYLKPHPLVIDIEHRMAALPGSGDIPVTITYSFDMAKFLVAELDLEDWPEESRIAGDIITWNEFVRLAEEATGSKFEVTFDDEEKLKRSEITELPFQKIAYISQPKEVFQAGSALFELMTLDRKMMAIPPEVNSRFPNIQPMTVKEMLDCCWRAEKA</sequence>
<evidence type="ECO:0000259" key="6">
    <source>
        <dbReference type="Pfam" id="PF13460"/>
    </source>
</evidence>
<dbReference type="Proteomes" id="UP000325902">
    <property type="component" value="Unassembled WGS sequence"/>
</dbReference>
<feature type="domain" description="NAD(P)-binding" evidence="6">
    <location>
        <begin position="600"/>
        <end position="737"/>
    </location>
</feature>
<dbReference type="InterPro" id="IPR036291">
    <property type="entry name" value="NAD(P)-bd_dom_sf"/>
</dbReference>
<gene>
    <name evidence="7" type="primary">gsfF_5</name>
    <name evidence="7" type="ORF">DBV05_g10478</name>
</gene>
<evidence type="ECO:0000256" key="3">
    <source>
        <dbReference type="ARBA" id="ARBA00023004"/>
    </source>
</evidence>
<dbReference type="PRINTS" id="PR00463">
    <property type="entry name" value="EP450I"/>
</dbReference>
<dbReference type="Gene3D" id="3.20.20.60">
    <property type="entry name" value="Phosphoenolpyruvate-binding domains"/>
    <property type="match status" value="1"/>
</dbReference>
<keyword evidence="7" id="KW-0560">Oxidoreductase</keyword>
<dbReference type="Gene3D" id="3.90.25.10">
    <property type="entry name" value="UDP-galactose 4-epimerase, domain 1"/>
    <property type="match status" value="1"/>
</dbReference>
<dbReference type="InterPro" id="IPR005000">
    <property type="entry name" value="Aldolase/citrate-lyase_domain"/>
</dbReference>
<comment type="caution">
    <text evidence="7">The sequence shown here is derived from an EMBL/GenBank/DDBJ whole genome shotgun (WGS) entry which is preliminary data.</text>
</comment>
<dbReference type="Gene3D" id="1.10.630.10">
    <property type="entry name" value="Cytochrome P450"/>
    <property type="match status" value="1"/>
</dbReference>
<dbReference type="InterPro" id="IPR015813">
    <property type="entry name" value="Pyrv/PenolPyrv_kinase-like_dom"/>
</dbReference>
<dbReference type="SUPFAM" id="SSF51735">
    <property type="entry name" value="NAD(P)-binding Rossmann-fold domains"/>
    <property type="match status" value="1"/>
</dbReference>
<dbReference type="GO" id="GO:0004497">
    <property type="term" value="F:monooxygenase activity"/>
    <property type="evidence" value="ECO:0007669"/>
    <property type="project" value="UniProtKB-KW"/>
</dbReference>
<dbReference type="OrthoDB" id="3934656at2759"/>
<keyword evidence="2 4" id="KW-0479">Metal-binding</keyword>
<dbReference type="PRINTS" id="PR00385">
    <property type="entry name" value="P450"/>
</dbReference>
<organism evidence="7 8">
    <name type="scientific">Lasiodiplodia theobromae</name>
    <dbReference type="NCBI Taxonomy" id="45133"/>
    <lineage>
        <taxon>Eukaryota</taxon>
        <taxon>Fungi</taxon>
        <taxon>Dikarya</taxon>
        <taxon>Ascomycota</taxon>
        <taxon>Pezizomycotina</taxon>
        <taxon>Dothideomycetes</taxon>
        <taxon>Dothideomycetes incertae sedis</taxon>
        <taxon>Botryosphaeriales</taxon>
        <taxon>Botryosphaeriaceae</taxon>
        <taxon>Lasiodiplodia</taxon>
    </lineage>
</organism>
<dbReference type="InterPro" id="IPR002401">
    <property type="entry name" value="Cyt_P450_E_grp-I"/>
</dbReference>
<dbReference type="InterPro" id="IPR017972">
    <property type="entry name" value="Cyt_P450_CS"/>
</dbReference>
<reference evidence="7 8" key="1">
    <citation type="journal article" date="2019" name="Sci. Rep.">
        <title>A multi-omics analysis of the grapevine pathogen Lasiodiplodia theobromae reveals that temperature affects the expression of virulence- and pathogenicity-related genes.</title>
        <authorList>
            <person name="Felix C."/>
            <person name="Meneses R."/>
            <person name="Goncalves M.F.M."/>
            <person name="Tilleman L."/>
            <person name="Duarte A.S."/>
            <person name="Jorrin-Novo J.V."/>
            <person name="Van de Peer Y."/>
            <person name="Deforce D."/>
            <person name="Van Nieuwerburgh F."/>
            <person name="Esteves A.C."/>
            <person name="Alves A."/>
        </authorList>
    </citation>
    <scope>NUCLEOTIDE SEQUENCE [LARGE SCALE GENOMIC DNA]</scope>
    <source>
        <strain evidence="7 8">LA-SOL3</strain>
    </source>
</reference>
<dbReference type="GO" id="GO:0005506">
    <property type="term" value="F:iron ion binding"/>
    <property type="evidence" value="ECO:0007669"/>
    <property type="project" value="InterPro"/>
</dbReference>
<dbReference type="PROSITE" id="PS00086">
    <property type="entry name" value="CYTOCHROME_P450"/>
    <property type="match status" value="1"/>
</dbReference>
<dbReference type="AlphaFoldDB" id="A0A5N5CZN9"/>
<comment type="cofactor">
    <cofactor evidence="1 4">
        <name>heme</name>
        <dbReference type="ChEBI" id="CHEBI:30413"/>
    </cofactor>
</comment>
<dbReference type="InterPro" id="IPR016040">
    <property type="entry name" value="NAD(P)-bd_dom"/>
</dbReference>
<dbReference type="EMBL" id="VCHE01000119">
    <property type="protein sequence ID" value="KAB2570860.1"/>
    <property type="molecule type" value="Genomic_DNA"/>
</dbReference>
<keyword evidence="7" id="KW-0503">Monooxygenase</keyword>
<dbReference type="Pfam" id="PF03328">
    <property type="entry name" value="HpcH_HpaI"/>
    <property type="match status" value="1"/>
</dbReference>
<keyword evidence="4" id="KW-0349">Heme</keyword>
<keyword evidence="3 4" id="KW-0408">Iron</keyword>
<dbReference type="InterPro" id="IPR001128">
    <property type="entry name" value="Cyt_P450"/>
</dbReference>
<dbReference type="InterPro" id="IPR040442">
    <property type="entry name" value="Pyrv_kinase-like_dom_sf"/>
</dbReference>
<feature type="domain" description="HpcH/HpaI aldolase/citrate lyase" evidence="5">
    <location>
        <begin position="5"/>
        <end position="162"/>
    </location>
</feature>
<dbReference type="Pfam" id="PF00067">
    <property type="entry name" value="p450"/>
    <property type="match status" value="1"/>
</dbReference>
<name>A0A5N5CZN9_9PEZI</name>
<keyword evidence="8" id="KW-1185">Reference proteome</keyword>
<evidence type="ECO:0000313" key="8">
    <source>
        <dbReference type="Proteomes" id="UP000325902"/>
    </source>
</evidence>
<accession>A0A5N5CZN9</accession>
<dbReference type="Pfam" id="PF13460">
    <property type="entry name" value="NAD_binding_10"/>
    <property type="match status" value="1"/>
</dbReference>
<evidence type="ECO:0000313" key="7">
    <source>
        <dbReference type="EMBL" id="KAB2570860.1"/>
    </source>
</evidence>
<dbReference type="GO" id="GO:0016705">
    <property type="term" value="F:oxidoreductase activity, acting on paired donors, with incorporation or reduction of molecular oxygen"/>
    <property type="evidence" value="ECO:0007669"/>
    <property type="project" value="InterPro"/>
</dbReference>
<dbReference type="InterPro" id="IPR050121">
    <property type="entry name" value="Cytochrome_P450_monoxygenase"/>
</dbReference>
<dbReference type="SUPFAM" id="SSF48264">
    <property type="entry name" value="Cytochrome P450"/>
    <property type="match status" value="1"/>
</dbReference>
<proteinExistence type="predicted"/>
<evidence type="ECO:0000256" key="1">
    <source>
        <dbReference type="ARBA" id="ARBA00001971"/>
    </source>
</evidence>
<protein>
    <submittedName>
        <fullName evidence="7">Cytochrome P450 monooxygenase gsfF</fullName>
    </submittedName>
</protein>
<dbReference type="SUPFAM" id="SSF51621">
    <property type="entry name" value="Phosphoenolpyruvate/pyruvate domain"/>
    <property type="match status" value="1"/>
</dbReference>
<dbReference type="Gene3D" id="3.40.50.720">
    <property type="entry name" value="NAD(P)-binding Rossmann-like Domain"/>
    <property type="match status" value="1"/>
</dbReference>
<evidence type="ECO:0000259" key="5">
    <source>
        <dbReference type="Pfam" id="PF03328"/>
    </source>
</evidence>
<dbReference type="CDD" id="cd11060">
    <property type="entry name" value="CYP57A1-like"/>
    <property type="match status" value="1"/>
</dbReference>